<sequence length="181" mass="20791">MLFSEVAELRYVFWLEITARIETKILSPKTTYAAYFVFKFTDSKRGFNKKPVELSVKFEGSVDGEKRNVLLDVSPENDMPQLPQERGDGWMEVEMGEFFNENGDDGMVVSSLREVDNYITKHGLIVEGIEFRPKAGVHFEIMRRELKTYSLDSVNDVAFHSSLFILILPYDSKRPSTMGSQ</sequence>
<comment type="caution">
    <text evidence="1">The sequence shown here is derived from an EMBL/GenBank/DDBJ whole genome shotgun (WGS) entry which is preliminary data.</text>
</comment>
<evidence type="ECO:0000313" key="1">
    <source>
        <dbReference type="EMBL" id="CAK7336244.1"/>
    </source>
</evidence>
<dbReference type="PANTHER" id="PTHR32278:SF135">
    <property type="entry name" value="F-BOX PROTEIN PP2-B12"/>
    <property type="match status" value="1"/>
</dbReference>
<proteinExistence type="predicted"/>
<protein>
    <submittedName>
        <fullName evidence="1">Uncharacterized protein</fullName>
    </submittedName>
</protein>
<evidence type="ECO:0000313" key="2">
    <source>
        <dbReference type="Proteomes" id="UP001314170"/>
    </source>
</evidence>
<organism evidence="1 2">
    <name type="scientific">Dovyalis caffra</name>
    <dbReference type="NCBI Taxonomy" id="77055"/>
    <lineage>
        <taxon>Eukaryota</taxon>
        <taxon>Viridiplantae</taxon>
        <taxon>Streptophyta</taxon>
        <taxon>Embryophyta</taxon>
        <taxon>Tracheophyta</taxon>
        <taxon>Spermatophyta</taxon>
        <taxon>Magnoliopsida</taxon>
        <taxon>eudicotyledons</taxon>
        <taxon>Gunneridae</taxon>
        <taxon>Pentapetalae</taxon>
        <taxon>rosids</taxon>
        <taxon>fabids</taxon>
        <taxon>Malpighiales</taxon>
        <taxon>Salicaceae</taxon>
        <taxon>Flacourtieae</taxon>
        <taxon>Dovyalis</taxon>
    </lineage>
</organism>
<dbReference type="Pfam" id="PF14299">
    <property type="entry name" value="PP2"/>
    <property type="match status" value="1"/>
</dbReference>
<dbReference type="AlphaFoldDB" id="A0AAV1RI01"/>
<reference evidence="1 2" key="1">
    <citation type="submission" date="2024-01" db="EMBL/GenBank/DDBJ databases">
        <authorList>
            <person name="Waweru B."/>
        </authorList>
    </citation>
    <scope>NUCLEOTIDE SEQUENCE [LARGE SCALE GENOMIC DNA]</scope>
</reference>
<keyword evidence="2" id="KW-1185">Reference proteome</keyword>
<dbReference type="InterPro" id="IPR025886">
    <property type="entry name" value="PP2-like"/>
</dbReference>
<dbReference type="PANTHER" id="PTHR32278">
    <property type="entry name" value="F-BOX DOMAIN-CONTAINING PROTEIN"/>
    <property type="match status" value="1"/>
</dbReference>
<dbReference type="EMBL" id="CAWUPB010000994">
    <property type="protein sequence ID" value="CAK7336244.1"/>
    <property type="molecule type" value="Genomic_DNA"/>
</dbReference>
<name>A0AAV1RI01_9ROSI</name>
<dbReference type="Proteomes" id="UP001314170">
    <property type="component" value="Unassembled WGS sequence"/>
</dbReference>
<gene>
    <name evidence="1" type="ORF">DCAF_LOCUS11251</name>
</gene>
<accession>A0AAV1RI01</accession>